<accession>A0A7V4NG58</accession>
<dbReference type="Pfam" id="PF13692">
    <property type="entry name" value="Glyco_trans_1_4"/>
    <property type="match status" value="1"/>
</dbReference>
<evidence type="ECO:0000313" key="2">
    <source>
        <dbReference type="EMBL" id="HGU53699.1"/>
    </source>
</evidence>
<organism evidence="2">
    <name type="scientific">Fervidobacterium pennivorans</name>
    <dbReference type="NCBI Taxonomy" id="93466"/>
    <lineage>
        <taxon>Bacteria</taxon>
        <taxon>Thermotogati</taxon>
        <taxon>Thermotogota</taxon>
        <taxon>Thermotogae</taxon>
        <taxon>Thermotogales</taxon>
        <taxon>Fervidobacteriaceae</taxon>
        <taxon>Fervidobacterium</taxon>
    </lineage>
</organism>
<dbReference type="Gene3D" id="3.40.50.2000">
    <property type="entry name" value="Glycogen Phosphorylase B"/>
    <property type="match status" value="1"/>
</dbReference>
<comment type="caution">
    <text evidence="2">The sequence shown here is derived from an EMBL/GenBank/DDBJ whole genome shotgun (WGS) entry which is preliminary data.</text>
</comment>
<evidence type="ECO:0000256" key="1">
    <source>
        <dbReference type="ARBA" id="ARBA00022679"/>
    </source>
</evidence>
<dbReference type="GO" id="GO:0016757">
    <property type="term" value="F:glycosyltransferase activity"/>
    <property type="evidence" value="ECO:0007669"/>
    <property type="project" value="TreeGrafter"/>
</dbReference>
<keyword evidence="1 2" id="KW-0808">Transferase</keyword>
<reference evidence="2" key="1">
    <citation type="journal article" date="2020" name="mSystems">
        <title>Genome- and Community-Level Interaction Insights into Carbon Utilization and Element Cycling Functions of Hydrothermarchaeota in Hydrothermal Sediment.</title>
        <authorList>
            <person name="Zhou Z."/>
            <person name="Liu Y."/>
            <person name="Xu W."/>
            <person name="Pan J."/>
            <person name="Luo Z.H."/>
            <person name="Li M."/>
        </authorList>
    </citation>
    <scope>NUCLEOTIDE SEQUENCE [LARGE SCALE GENOMIC DNA]</scope>
    <source>
        <strain evidence="2">SpSt-61</strain>
    </source>
</reference>
<dbReference type="PANTHER" id="PTHR46401">
    <property type="entry name" value="GLYCOSYLTRANSFERASE WBBK-RELATED"/>
    <property type="match status" value="1"/>
</dbReference>
<name>A0A7V4NG58_FERPE</name>
<gene>
    <name evidence="2" type="ORF">ENT78_09315</name>
</gene>
<dbReference type="CDD" id="cd03801">
    <property type="entry name" value="GT4_PimA-like"/>
    <property type="match status" value="1"/>
</dbReference>
<sequence length="434" mass="49947">MFLVLRNKRSYTERFLKLICDFRMLMFDKSSSAVTYEEVIAMKRILVVLPKIPYPRTSGYSIKNLELMRILGKRYKITAAIVADSEPTNEAIAELKQYCQEVIVFRNKKIRVFGNILLALFNGQPFEVAYCYSSELRHYIELNGQTFDAGIFVVSRTAQYSVYFAGPKILDMGDFYGIRFSQIAENTRSLILKMIYTIESRRMLRFEKSIVGTADLSFLFNKFEAEELGKFGRVIHIPHGVNPKLFDYTELDARFSNVVSFIGKMDYGPNIEAALWFAQNVLPKLHKDIVFYVIGANPVRKIANLEKREPRIKVFGFVEDPYNVLRSSCCTVAPMQTAVGIQNKVLESMALGSIVVLTRKAAKTIGGIDGEHFLIADTPEQMADIINDVYLNPEKYEKLRMNAREFIKNKFTWEEFEKIYIRELENILNSRKSG</sequence>
<dbReference type="PANTHER" id="PTHR46401:SF2">
    <property type="entry name" value="GLYCOSYLTRANSFERASE WBBK-RELATED"/>
    <property type="match status" value="1"/>
</dbReference>
<dbReference type="SUPFAM" id="SSF53756">
    <property type="entry name" value="UDP-Glycosyltransferase/glycogen phosphorylase"/>
    <property type="match status" value="1"/>
</dbReference>
<proteinExistence type="predicted"/>
<dbReference type="AlphaFoldDB" id="A0A7V4NG58"/>
<protein>
    <submittedName>
        <fullName evidence="2">Glycosyltransferase</fullName>
    </submittedName>
</protein>
<dbReference type="EMBL" id="DSZZ01000438">
    <property type="protein sequence ID" value="HGU53699.1"/>
    <property type="molecule type" value="Genomic_DNA"/>
</dbReference>